<organism evidence="3 4">
    <name type="scientific">Caerostris extrusa</name>
    <name type="common">Bark spider</name>
    <name type="synonym">Caerostris bankana</name>
    <dbReference type="NCBI Taxonomy" id="172846"/>
    <lineage>
        <taxon>Eukaryota</taxon>
        <taxon>Metazoa</taxon>
        <taxon>Ecdysozoa</taxon>
        <taxon>Arthropoda</taxon>
        <taxon>Chelicerata</taxon>
        <taxon>Arachnida</taxon>
        <taxon>Araneae</taxon>
        <taxon>Araneomorphae</taxon>
        <taxon>Entelegynae</taxon>
        <taxon>Araneoidea</taxon>
        <taxon>Araneidae</taxon>
        <taxon>Caerostris</taxon>
    </lineage>
</organism>
<evidence type="ECO:0000256" key="2">
    <source>
        <dbReference type="SAM" id="Phobius"/>
    </source>
</evidence>
<accession>A0AAV4U2H7</accession>
<feature type="region of interest" description="Disordered" evidence="1">
    <location>
        <begin position="1"/>
        <end position="27"/>
    </location>
</feature>
<keyword evidence="2" id="KW-0812">Transmembrane</keyword>
<evidence type="ECO:0000256" key="1">
    <source>
        <dbReference type="SAM" id="MobiDB-lite"/>
    </source>
</evidence>
<proteinExistence type="predicted"/>
<reference evidence="3 4" key="1">
    <citation type="submission" date="2021-06" db="EMBL/GenBank/DDBJ databases">
        <title>Caerostris extrusa draft genome.</title>
        <authorList>
            <person name="Kono N."/>
            <person name="Arakawa K."/>
        </authorList>
    </citation>
    <scope>NUCLEOTIDE SEQUENCE [LARGE SCALE GENOMIC DNA]</scope>
</reference>
<keyword evidence="2" id="KW-1133">Transmembrane helix</keyword>
<gene>
    <name evidence="3" type="ORF">CEXT_734661</name>
</gene>
<evidence type="ECO:0000313" key="4">
    <source>
        <dbReference type="Proteomes" id="UP001054945"/>
    </source>
</evidence>
<keyword evidence="2" id="KW-0472">Membrane</keyword>
<dbReference type="Proteomes" id="UP001054945">
    <property type="component" value="Unassembled WGS sequence"/>
</dbReference>
<comment type="caution">
    <text evidence="3">The sequence shown here is derived from an EMBL/GenBank/DDBJ whole genome shotgun (WGS) entry which is preliminary data.</text>
</comment>
<feature type="transmembrane region" description="Helical" evidence="2">
    <location>
        <begin position="41"/>
        <end position="61"/>
    </location>
</feature>
<name>A0AAV4U2H7_CAEEX</name>
<keyword evidence="4" id="KW-1185">Reference proteome</keyword>
<sequence length="89" mass="9977">MSRFVGPVSGARPRSTRGTNSSHGFVGRRSNRLTAASNGQLARRCGFAFIVGFICIVFFRFGGKKMDLEKKARMAEWLALEKFYDVIKL</sequence>
<dbReference type="AlphaFoldDB" id="A0AAV4U2H7"/>
<evidence type="ECO:0008006" key="5">
    <source>
        <dbReference type="Google" id="ProtNLM"/>
    </source>
</evidence>
<protein>
    <recommendedName>
        <fullName evidence="5">Transmembrane protein</fullName>
    </recommendedName>
</protein>
<evidence type="ECO:0000313" key="3">
    <source>
        <dbReference type="EMBL" id="GIY52004.1"/>
    </source>
</evidence>
<dbReference type="EMBL" id="BPLR01012185">
    <property type="protein sequence ID" value="GIY52004.1"/>
    <property type="molecule type" value="Genomic_DNA"/>
</dbReference>